<dbReference type="STRING" id="946122.A0A0C2RW48"/>
<dbReference type="EMBL" id="KN818739">
    <property type="protein sequence ID" value="KIL54465.1"/>
    <property type="molecule type" value="Genomic_DNA"/>
</dbReference>
<dbReference type="Proteomes" id="UP000054549">
    <property type="component" value="Unassembled WGS sequence"/>
</dbReference>
<dbReference type="PANTHER" id="PTHR35205">
    <property type="entry name" value="NB-ARC AND TPR DOMAIN PROTEIN"/>
    <property type="match status" value="1"/>
</dbReference>
<dbReference type="OrthoDB" id="1658288at2759"/>
<dbReference type="SUPFAM" id="SSF52540">
    <property type="entry name" value="P-loop containing nucleoside triphosphate hydrolases"/>
    <property type="match status" value="1"/>
</dbReference>
<dbReference type="PANTHER" id="PTHR35205:SF1">
    <property type="entry name" value="ZU5 DOMAIN-CONTAINING PROTEIN"/>
    <property type="match status" value="1"/>
</dbReference>
<dbReference type="InParanoid" id="A0A0C2RW48"/>
<gene>
    <name evidence="1" type="ORF">M378DRAFT_92496</name>
</gene>
<organism evidence="1 2">
    <name type="scientific">Amanita muscaria (strain Koide BX008)</name>
    <dbReference type="NCBI Taxonomy" id="946122"/>
    <lineage>
        <taxon>Eukaryota</taxon>
        <taxon>Fungi</taxon>
        <taxon>Dikarya</taxon>
        <taxon>Basidiomycota</taxon>
        <taxon>Agaricomycotina</taxon>
        <taxon>Agaricomycetes</taxon>
        <taxon>Agaricomycetidae</taxon>
        <taxon>Agaricales</taxon>
        <taxon>Pluteineae</taxon>
        <taxon>Amanitaceae</taxon>
        <taxon>Amanita</taxon>
    </lineage>
</organism>
<keyword evidence="2" id="KW-1185">Reference proteome</keyword>
<proteinExistence type="predicted"/>
<dbReference type="Gene3D" id="3.40.50.300">
    <property type="entry name" value="P-loop containing nucleotide triphosphate hydrolases"/>
    <property type="match status" value="1"/>
</dbReference>
<sequence>MDAALSAESVLEWIADRDDWLMVFDNADGGCQVVEKFIPPGNGGNILITSRDKGLARITSGTCLEVTEMGEDEGITLLLKSAMIENNSVNVATAAQKLVAALGCIPLAIDQAGAYVMSCGCGLDHYLELFMEHRAKLMSDEEFRGASLYNKTTYGTWEISIEAIKCRTEGKNKAQSLAAQSALTLHEIFAFLHHDNISEDIFKSAALNFMERRDEITNGLPQSISLLDYKTLFLNDDGKWDALQFEAGIRVLVSFSLIKSVGKLYSVHPLVQTWSRDRIPVTNSDSYYDVVSLLLFGLTRLLHCCDTSVPCITKHYIIVTSSLISAPQCCT</sequence>
<evidence type="ECO:0000313" key="1">
    <source>
        <dbReference type="EMBL" id="KIL54465.1"/>
    </source>
</evidence>
<evidence type="ECO:0008006" key="3">
    <source>
        <dbReference type="Google" id="ProtNLM"/>
    </source>
</evidence>
<dbReference type="HOGENOM" id="CLU_1003059_0_0_1"/>
<name>A0A0C2RW48_AMAMK</name>
<accession>A0A0C2RW48</accession>
<dbReference type="AlphaFoldDB" id="A0A0C2RW48"/>
<reference evidence="1 2" key="1">
    <citation type="submission" date="2014-04" db="EMBL/GenBank/DDBJ databases">
        <title>Evolutionary Origins and Diversification of the Mycorrhizal Mutualists.</title>
        <authorList>
            <consortium name="DOE Joint Genome Institute"/>
            <consortium name="Mycorrhizal Genomics Consortium"/>
            <person name="Kohler A."/>
            <person name="Kuo A."/>
            <person name="Nagy L.G."/>
            <person name="Floudas D."/>
            <person name="Copeland A."/>
            <person name="Barry K.W."/>
            <person name="Cichocki N."/>
            <person name="Veneault-Fourrey C."/>
            <person name="LaButti K."/>
            <person name="Lindquist E.A."/>
            <person name="Lipzen A."/>
            <person name="Lundell T."/>
            <person name="Morin E."/>
            <person name="Murat C."/>
            <person name="Riley R."/>
            <person name="Ohm R."/>
            <person name="Sun H."/>
            <person name="Tunlid A."/>
            <person name="Henrissat B."/>
            <person name="Grigoriev I.V."/>
            <person name="Hibbett D.S."/>
            <person name="Martin F."/>
        </authorList>
    </citation>
    <scope>NUCLEOTIDE SEQUENCE [LARGE SCALE GENOMIC DNA]</scope>
    <source>
        <strain evidence="1 2">Koide BX008</strain>
    </source>
</reference>
<dbReference type="InterPro" id="IPR027417">
    <property type="entry name" value="P-loop_NTPase"/>
</dbReference>
<protein>
    <recommendedName>
        <fullName evidence="3">NB-ARC domain-containing protein</fullName>
    </recommendedName>
</protein>
<evidence type="ECO:0000313" key="2">
    <source>
        <dbReference type="Proteomes" id="UP000054549"/>
    </source>
</evidence>